<dbReference type="GO" id="GO:0006310">
    <property type="term" value="P:DNA recombination"/>
    <property type="evidence" value="ECO:0007669"/>
    <property type="project" value="UniProtKB-KW"/>
</dbReference>
<evidence type="ECO:0000256" key="6">
    <source>
        <dbReference type="SAM" id="Coils"/>
    </source>
</evidence>
<dbReference type="Pfam" id="PF02646">
    <property type="entry name" value="RmuC"/>
    <property type="match status" value="1"/>
</dbReference>
<name>A0A8J8MUQ2_9RHOB</name>
<evidence type="ECO:0000256" key="3">
    <source>
        <dbReference type="ARBA" id="ARBA00021840"/>
    </source>
</evidence>
<evidence type="ECO:0000313" key="8">
    <source>
        <dbReference type="Proteomes" id="UP000679284"/>
    </source>
</evidence>
<organism evidence="7 8">
    <name type="scientific">Falsirhodobacter algicola</name>
    <dbReference type="NCBI Taxonomy" id="2692330"/>
    <lineage>
        <taxon>Bacteria</taxon>
        <taxon>Pseudomonadati</taxon>
        <taxon>Pseudomonadota</taxon>
        <taxon>Alphaproteobacteria</taxon>
        <taxon>Rhodobacterales</taxon>
        <taxon>Paracoccaceae</taxon>
        <taxon>Falsirhodobacter</taxon>
    </lineage>
</organism>
<keyword evidence="8" id="KW-1185">Reference proteome</keyword>
<dbReference type="InterPro" id="IPR003798">
    <property type="entry name" value="DNA_recombination_RmuC"/>
</dbReference>
<evidence type="ECO:0000313" key="7">
    <source>
        <dbReference type="EMBL" id="QUS36638.1"/>
    </source>
</evidence>
<feature type="coiled-coil region" evidence="6">
    <location>
        <begin position="30"/>
        <end position="127"/>
    </location>
</feature>
<evidence type="ECO:0000256" key="1">
    <source>
        <dbReference type="ARBA" id="ARBA00003416"/>
    </source>
</evidence>
<comment type="function">
    <text evidence="1">Involved in DNA recombination.</text>
</comment>
<protein>
    <recommendedName>
        <fullName evidence="3">DNA recombination protein RmuC homolog</fullName>
    </recommendedName>
</protein>
<dbReference type="PANTHER" id="PTHR30563">
    <property type="entry name" value="DNA RECOMBINATION PROTEIN RMUC"/>
    <property type="match status" value="1"/>
</dbReference>
<reference evidence="7" key="1">
    <citation type="submission" date="2020-01" db="EMBL/GenBank/DDBJ databases">
        <authorList>
            <person name="Yang Y."/>
            <person name="Kwon Y.M."/>
        </authorList>
    </citation>
    <scope>NUCLEOTIDE SEQUENCE</scope>
    <source>
        <strain evidence="7">PG104</strain>
    </source>
</reference>
<accession>A0A8J8MUQ2</accession>
<comment type="similarity">
    <text evidence="2">Belongs to the RmuC family.</text>
</comment>
<sequence>MNETYLLVAAALVLGLVIGWALRRPDTARQQALQGDLARLQADHDNALRAREELAAQLTAERRLVGTMREDAGEAAMRIATLEADLKSADRRANDIDLRHRAALEALEEARQRGTNAGIEISRLETELEQQRLAAVEKIELLGQVRTDMENRFKQLAADSLRLSGEENKQRLEAALAPLKQHVEHFQQELRNVHDGALKDRAALKTEIETLTRRSEEVSREAVNLTRALKGDKQKQGAWGEMILESLLERSGLRKGEEYLVQEHRVNEDGDRFRPDVVVNMPDGKRLVIDSKVSLIDYETCVNGETEAECAAARLRHVRALKAHIQTLHDKAYHRMENGSVDYVVMFIPIEGALSEALREMGDLTTMAFEKSVTIATPTTLMMALRTISNVWTIERRNQNAEAIADRAGRLYEKVAGFVDDMEKVGRNLGAAQTAYGDAMGKLSTGRGNVLSQLETLKTLGAKTSKTFRTEFDHDLPAPDDALRLGTDAAE</sequence>
<keyword evidence="4 6" id="KW-0175">Coiled coil</keyword>
<gene>
    <name evidence="7" type="primary">rmuC</name>
    <name evidence="7" type="ORF">GR316_10405</name>
</gene>
<dbReference type="EMBL" id="CP047289">
    <property type="protein sequence ID" value="QUS36638.1"/>
    <property type="molecule type" value="Genomic_DNA"/>
</dbReference>
<evidence type="ECO:0000256" key="2">
    <source>
        <dbReference type="ARBA" id="ARBA00009840"/>
    </source>
</evidence>
<dbReference type="RefSeq" id="WP_211783856.1">
    <property type="nucleotide sequence ID" value="NZ_CP047289.1"/>
</dbReference>
<dbReference type="Proteomes" id="UP000679284">
    <property type="component" value="Chromosome"/>
</dbReference>
<feature type="coiled-coil region" evidence="6">
    <location>
        <begin position="194"/>
        <end position="228"/>
    </location>
</feature>
<evidence type="ECO:0000256" key="4">
    <source>
        <dbReference type="ARBA" id="ARBA00023054"/>
    </source>
</evidence>
<keyword evidence="5" id="KW-0233">DNA recombination</keyword>
<evidence type="ECO:0000256" key="5">
    <source>
        <dbReference type="ARBA" id="ARBA00023172"/>
    </source>
</evidence>
<proteinExistence type="inferred from homology"/>
<dbReference type="AlphaFoldDB" id="A0A8J8MUQ2"/>
<dbReference type="PANTHER" id="PTHR30563:SF0">
    <property type="entry name" value="DNA RECOMBINATION PROTEIN RMUC"/>
    <property type="match status" value="1"/>
</dbReference>
<dbReference type="KEGG" id="fap:GR316_10405"/>